<dbReference type="EC" id="2.3.2.13" evidence="4"/>
<keyword evidence="2" id="KW-0749">Sporulation</keyword>
<evidence type="ECO:0000313" key="5">
    <source>
        <dbReference type="Proteomes" id="UP000297975"/>
    </source>
</evidence>
<evidence type="ECO:0000256" key="3">
    <source>
        <dbReference type="ARBA" id="ARBA00023315"/>
    </source>
</evidence>
<evidence type="ECO:0000313" key="4">
    <source>
        <dbReference type="EMBL" id="TFB18547.1"/>
    </source>
</evidence>
<name>A0A4Y8IHZ9_9BACI</name>
<reference evidence="4 5" key="1">
    <citation type="submission" date="2019-03" db="EMBL/GenBank/DDBJ databases">
        <authorList>
            <person name="He R.-H."/>
        </authorList>
    </citation>
    <scope>NUCLEOTIDE SEQUENCE [LARGE SCALE GENOMIC DNA]</scope>
    <source>
        <strain evidence="5">SH 714</strain>
    </source>
</reference>
<organism evidence="4 5">
    <name type="scientific">Filobacillus milosensis</name>
    <dbReference type="NCBI Taxonomy" id="94137"/>
    <lineage>
        <taxon>Bacteria</taxon>
        <taxon>Bacillati</taxon>
        <taxon>Bacillota</taxon>
        <taxon>Bacilli</taxon>
        <taxon>Bacillales</taxon>
        <taxon>Bacillaceae</taxon>
        <taxon>Filobacillus</taxon>
    </lineage>
</organism>
<dbReference type="EMBL" id="SOPW01000013">
    <property type="protein sequence ID" value="TFB18547.1"/>
    <property type="molecule type" value="Genomic_DNA"/>
</dbReference>
<evidence type="ECO:0000256" key="1">
    <source>
        <dbReference type="ARBA" id="ARBA00022679"/>
    </source>
</evidence>
<protein>
    <submittedName>
        <fullName evidence="4">Protein-glutamine gamma-glutamyltransferase</fullName>
        <ecNumber evidence="4">2.3.2.13</ecNumber>
    </submittedName>
</protein>
<dbReference type="GO" id="GO:0030435">
    <property type="term" value="P:sporulation resulting in formation of a cellular spore"/>
    <property type="evidence" value="ECO:0007669"/>
    <property type="project" value="UniProtKB-KW"/>
</dbReference>
<keyword evidence="1 4" id="KW-0808">Transferase</keyword>
<comment type="caution">
    <text evidence="4">The sequence shown here is derived from an EMBL/GenBank/DDBJ whole genome shotgun (WGS) entry which is preliminary data.</text>
</comment>
<gene>
    <name evidence="4" type="ORF">E3U55_12210</name>
</gene>
<dbReference type="RefSeq" id="WP_134340752.1">
    <property type="nucleotide sequence ID" value="NZ_SOPW01000013.1"/>
</dbReference>
<dbReference type="Proteomes" id="UP000297975">
    <property type="component" value="Unassembled WGS sequence"/>
</dbReference>
<evidence type="ECO:0000256" key="2">
    <source>
        <dbReference type="ARBA" id="ARBA00022969"/>
    </source>
</evidence>
<dbReference type="OrthoDB" id="1845399at2"/>
<sequence length="284" mass="32735">MIRVSGRIFKQIDNWSPNSIERLIVEKLMEDSKVHSYRSISELTFELNLRKNIIASAIAMNESEVDFETFKNSRCNPDYWSLTIVGGFRLKSGVNPSEAIEDIFNNSSLYGFECATAMLIIYYRAVLMSLGEDLFNYYFQNLYLYSWHSDRDLRIHVVRTNHLIPGDVVYFKNPDVNPATDWWRGENAVVLGDGTYFGHGLGILTASQIIQALNKRRSPGSETSAFLEDTITRPSFDYLARLSYQSRNPAYKLQNIVVLHNKTSISCRTYSNYLDQIYNYTPFS</sequence>
<dbReference type="InterPro" id="IPR020916">
    <property type="entry name" value="Gln_gamma-glutamylTfrase_bac"/>
</dbReference>
<accession>A0A4Y8IHZ9</accession>
<dbReference type="GO" id="GO:0003810">
    <property type="term" value="F:protein-glutamine gamma-glutamyltransferase activity"/>
    <property type="evidence" value="ECO:0007669"/>
    <property type="project" value="UniProtKB-EC"/>
</dbReference>
<dbReference type="AlphaFoldDB" id="A0A4Y8IHZ9"/>
<dbReference type="HAMAP" id="MF_00727">
    <property type="entry name" value="Tgl"/>
    <property type="match status" value="1"/>
</dbReference>
<dbReference type="NCBIfam" id="NF002869">
    <property type="entry name" value="PRK03187.1"/>
    <property type="match status" value="1"/>
</dbReference>
<keyword evidence="5" id="KW-1185">Reference proteome</keyword>
<proteinExistence type="inferred from homology"/>
<dbReference type="Pfam" id="PF20085">
    <property type="entry name" value="TGL"/>
    <property type="match status" value="1"/>
</dbReference>
<keyword evidence="3 4" id="KW-0012">Acyltransferase</keyword>